<organism evidence="1 2">
    <name type="scientific">Gossypium arboreum</name>
    <name type="common">Tree cotton</name>
    <name type="synonym">Gossypium nanking</name>
    <dbReference type="NCBI Taxonomy" id="29729"/>
    <lineage>
        <taxon>Eukaryota</taxon>
        <taxon>Viridiplantae</taxon>
        <taxon>Streptophyta</taxon>
        <taxon>Embryophyta</taxon>
        <taxon>Tracheophyta</taxon>
        <taxon>Spermatophyta</taxon>
        <taxon>Magnoliopsida</taxon>
        <taxon>eudicotyledons</taxon>
        <taxon>Gunneridae</taxon>
        <taxon>Pentapetalae</taxon>
        <taxon>rosids</taxon>
        <taxon>malvids</taxon>
        <taxon>Malvales</taxon>
        <taxon>Malvaceae</taxon>
        <taxon>Malvoideae</taxon>
        <taxon>Gossypium</taxon>
    </lineage>
</organism>
<protein>
    <submittedName>
        <fullName evidence="1">Uncharacterized protein</fullName>
    </submittedName>
</protein>
<proteinExistence type="predicted"/>
<dbReference type="EMBL" id="JRRC01407222">
    <property type="protein sequence ID" value="KHG04197.1"/>
    <property type="molecule type" value="Genomic_DNA"/>
</dbReference>
<reference evidence="2" key="1">
    <citation type="submission" date="2014-09" db="EMBL/GenBank/DDBJ databases">
        <authorList>
            <person name="Mudge J."/>
            <person name="Ramaraj T."/>
            <person name="Lindquist I.E."/>
            <person name="Bharti A.K."/>
            <person name="Sundararajan A."/>
            <person name="Cameron C.T."/>
            <person name="Woodward J.E."/>
            <person name="May G.D."/>
            <person name="Brubaker C."/>
            <person name="Broadhvest J."/>
            <person name="Wilkins T.A."/>
        </authorList>
    </citation>
    <scope>NUCLEOTIDE SEQUENCE</scope>
    <source>
        <strain evidence="2">cv. AKA8401</strain>
    </source>
</reference>
<keyword evidence="2" id="KW-1185">Reference proteome</keyword>
<comment type="caution">
    <text evidence="1">The sequence shown here is derived from an EMBL/GenBank/DDBJ whole genome shotgun (WGS) entry which is preliminary data.</text>
</comment>
<dbReference type="Proteomes" id="UP000032142">
    <property type="component" value="Unassembled WGS sequence"/>
</dbReference>
<gene>
    <name evidence="1" type="ORF">F383_28575</name>
</gene>
<sequence>MFHTVSHRGL</sequence>
<name>A0A0B0MUZ5_GOSAR</name>
<accession>A0A0B0MUZ5</accession>
<evidence type="ECO:0000313" key="1">
    <source>
        <dbReference type="EMBL" id="KHG04197.1"/>
    </source>
</evidence>
<evidence type="ECO:0000313" key="2">
    <source>
        <dbReference type="Proteomes" id="UP000032142"/>
    </source>
</evidence>